<dbReference type="Gene3D" id="3.30.565.10">
    <property type="entry name" value="Histidine kinase-like ATPase, C-terminal domain"/>
    <property type="match status" value="1"/>
</dbReference>
<feature type="transmembrane region" description="Helical" evidence="9">
    <location>
        <begin position="158"/>
        <end position="179"/>
    </location>
</feature>
<comment type="caution">
    <text evidence="11">The sequence shown here is derived from an EMBL/GenBank/DDBJ whole genome shotgun (WGS) entry which is preliminary data.</text>
</comment>
<dbReference type="EMBL" id="JACRIW010000012">
    <property type="protein sequence ID" value="MBI5168101.1"/>
    <property type="molecule type" value="Genomic_DNA"/>
</dbReference>
<keyword evidence="5" id="KW-0547">Nucleotide-binding</keyword>
<protein>
    <recommendedName>
        <fullName evidence="2">histidine kinase</fullName>
        <ecNumber evidence="2">2.7.13.3</ecNumber>
    </recommendedName>
</protein>
<dbReference type="CDD" id="cd00075">
    <property type="entry name" value="HATPase"/>
    <property type="match status" value="1"/>
</dbReference>
<dbReference type="EC" id="2.7.13.3" evidence="2"/>
<keyword evidence="6 11" id="KW-0418">Kinase</keyword>
<keyword evidence="9" id="KW-0812">Transmembrane</keyword>
<keyword evidence="4" id="KW-0808">Transferase</keyword>
<dbReference type="AlphaFoldDB" id="A0A933W7N7"/>
<dbReference type="InterPro" id="IPR004358">
    <property type="entry name" value="Sig_transdc_His_kin-like_C"/>
</dbReference>
<evidence type="ECO:0000313" key="11">
    <source>
        <dbReference type="EMBL" id="MBI5168101.1"/>
    </source>
</evidence>
<dbReference type="GO" id="GO:0000155">
    <property type="term" value="F:phosphorelay sensor kinase activity"/>
    <property type="evidence" value="ECO:0007669"/>
    <property type="project" value="InterPro"/>
</dbReference>
<dbReference type="InterPro" id="IPR036890">
    <property type="entry name" value="HATPase_C_sf"/>
</dbReference>
<feature type="transmembrane region" description="Helical" evidence="9">
    <location>
        <begin position="78"/>
        <end position="100"/>
    </location>
</feature>
<keyword evidence="8" id="KW-0902">Two-component regulatory system</keyword>
<organism evidence="11 12">
    <name type="scientific">Eiseniibacteriota bacterium</name>
    <dbReference type="NCBI Taxonomy" id="2212470"/>
    <lineage>
        <taxon>Bacteria</taxon>
        <taxon>Candidatus Eiseniibacteriota</taxon>
    </lineage>
</organism>
<accession>A0A933W7N7</accession>
<evidence type="ECO:0000256" key="7">
    <source>
        <dbReference type="ARBA" id="ARBA00022840"/>
    </source>
</evidence>
<dbReference type="InterPro" id="IPR003661">
    <property type="entry name" value="HisK_dim/P_dom"/>
</dbReference>
<dbReference type="InterPro" id="IPR003594">
    <property type="entry name" value="HATPase_dom"/>
</dbReference>
<feature type="domain" description="Histidine kinase" evidence="10">
    <location>
        <begin position="218"/>
        <end position="423"/>
    </location>
</feature>
<feature type="transmembrane region" description="Helical" evidence="9">
    <location>
        <begin position="21"/>
        <end position="41"/>
    </location>
</feature>
<evidence type="ECO:0000313" key="12">
    <source>
        <dbReference type="Proteomes" id="UP000696931"/>
    </source>
</evidence>
<dbReference type="GO" id="GO:0005524">
    <property type="term" value="F:ATP binding"/>
    <property type="evidence" value="ECO:0007669"/>
    <property type="project" value="UniProtKB-KW"/>
</dbReference>
<evidence type="ECO:0000256" key="2">
    <source>
        <dbReference type="ARBA" id="ARBA00012438"/>
    </source>
</evidence>
<evidence type="ECO:0000256" key="1">
    <source>
        <dbReference type="ARBA" id="ARBA00000085"/>
    </source>
</evidence>
<keyword evidence="3" id="KW-0597">Phosphoprotein</keyword>
<dbReference type="Pfam" id="PF00512">
    <property type="entry name" value="HisKA"/>
    <property type="match status" value="1"/>
</dbReference>
<dbReference type="InterPro" id="IPR036097">
    <property type="entry name" value="HisK_dim/P_sf"/>
</dbReference>
<evidence type="ECO:0000259" key="10">
    <source>
        <dbReference type="PROSITE" id="PS50109"/>
    </source>
</evidence>
<sequence length="427" mass="46339">MMHPDPVRRLEAYRARGVTFAVLNLVVLAAVFAFHLFYVQLLGPPRVVLLGILLAIFVTQVLLLFWHQSLEQMPDERTDLRVTLASIVVTIAGAFFASLYGEGEDHHYHVVMLPSIVLAAFRYRREVSLSIAAVSSALMYYDVWKWSQEHPPSDVSEFFEVATVGLLFVVVALVVNMLAGDLRRRSAELGATVAELERTRDSLVAQEKLAAVGRLSSAIAHEIRNPVAMIHSSLAAASRGGLEESVREQMFRVATDEAGRLERLTTDFLAYAHTRRPQPAPTSAAETLAVVGELTAAKAQDAGVEVRVEPTSASGVFDPFMIHQALLNLALNAVASTPRGRRVELSAERTADTLLLHVRNEGRRIAPETEARIFEPFFTTRSGGTGLGLAIARGIARAHGGDVTLTSNTDDGVRFTLSLPAAAGGNG</sequence>
<dbReference type="PRINTS" id="PR00344">
    <property type="entry name" value="BCTRLSENSOR"/>
</dbReference>
<dbReference type="PROSITE" id="PS50109">
    <property type="entry name" value="HIS_KIN"/>
    <property type="match status" value="1"/>
</dbReference>
<keyword evidence="9" id="KW-1133">Transmembrane helix</keyword>
<evidence type="ECO:0000256" key="9">
    <source>
        <dbReference type="SAM" id="Phobius"/>
    </source>
</evidence>
<evidence type="ECO:0000256" key="8">
    <source>
        <dbReference type="ARBA" id="ARBA00023012"/>
    </source>
</evidence>
<dbReference type="PANTHER" id="PTHR43065">
    <property type="entry name" value="SENSOR HISTIDINE KINASE"/>
    <property type="match status" value="1"/>
</dbReference>
<dbReference type="Gene3D" id="1.10.287.130">
    <property type="match status" value="1"/>
</dbReference>
<evidence type="ECO:0000256" key="5">
    <source>
        <dbReference type="ARBA" id="ARBA00022741"/>
    </source>
</evidence>
<comment type="catalytic activity">
    <reaction evidence="1">
        <text>ATP + protein L-histidine = ADP + protein N-phospho-L-histidine.</text>
        <dbReference type="EC" id="2.7.13.3"/>
    </reaction>
</comment>
<dbReference type="Pfam" id="PF02518">
    <property type="entry name" value="HATPase_c"/>
    <property type="match status" value="1"/>
</dbReference>
<dbReference type="SUPFAM" id="SSF55874">
    <property type="entry name" value="ATPase domain of HSP90 chaperone/DNA topoisomerase II/histidine kinase"/>
    <property type="match status" value="1"/>
</dbReference>
<keyword evidence="7" id="KW-0067">ATP-binding</keyword>
<name>A0A933W7N7_UNCEI</name>
<dbReference type="SMART" id="SM00387">
    <property type="entry name" value="HATPase_c"/>
    <property type="match status" value="1"/>
</dbReference>
<feature type="transmembrane region" description="Helical" evidence="9">
    <location>
        <begin position="47"/>
        <end position="66"/>
    </location>
</feature>
<evidence type="ECO:0000256" key="6">
    <source>
        <dbReference type="ARBA" id="ARBA00022777"/>
    </source>
</evidence>
<proteinExistence type="predicted"/>
<reference evidence="11" key="1">
    <citation type="submission" date="2020-07" db="EMBL/GenBank/DDBJ databases">
        <title>Huge and variable diversity of episymbiotic CPR bacteria and DPANN archaea in groundwater ecosystems.</title>
        <authorList>
            <person name="He C.Y."/>
            <person name="Keren R."/>
            <person name="Whittaker M."/>
            <person name="Farag I.F."/>
            <person name="Doudna J."/>
            <person name="Cate J.H.D."/>
            <person name="Banfield J.F."/>
        </authorList>
    </citation>
    <scope>NUCLEOTIDE SEQUENCE</scope>
    <source>
        <strain evidence="11">NC_groundwater_1813_Pr3_B-0.1um_71_17</strain>
    </source>
</reference>
<dbReference type="SMART" id="SM00388">
    <property type="entry name" value="HisKA"/>
    <property type="match status" value="1"/>
</dbReference>
<evidence type="ECO:0000256" key="4">
    <source>
        <dbReference type="ARBA" id="ARBA00022679"/>
    </source>
</evidence>
<keyword evidence="9" id="KW-0472">Membrane</keyword>
<dbReference type="CDD" id="cd00082">
    <property type="entry name" value="HisKA"/>
    <property type="match status" value="1"/>
</dbReference>
<dbReference type="SUPFAM" id="SSF47384">
    <property type="entry name" value="Homodimeric domain of signal transducing histidine kinase"/>
    <property type="match status" value="1"/>
</dbReference>
<evidence type="ECO:0000256" key="3">
    <source>
        <dbReference type="ARBA" id="ARBA00022553"/>
    </source>
</evidence>
<dbReference type="InterPro" id="IPR005467">
    <property type="entry name" value="His_kinase_dom"/>
</dbReference>
<dbReference type="PANTHER" id="PTHR43065:SF10">
    <property type="entry name" value="PEROXIDE STRESS-ACTIVATED HISTIDINE KINASE MAK3"/>
    <property type="match status" value="1"/>
</dbReference>
<dbReference type="Proteomes" id="UP000696931">
    <property type="component" value="Unassembled WGS sequence"/>
</dbReference>
<gene>
    <name evidence="11" type="ORF">HZA61_01295</name>
</gene>